<dbReference type="SUPFAM" id="SSF51735">
    <property type="entry name" value="NAD(P)-binding Rossmann-fold domains"/>
    <property type="match status" value="1"/>
</dbReference>
<reference evidence="5 6" key="1">
    <citation type="submission" date="2019-06" db="EMBL/GenBank/DDBJ databases">
        <authorList>
            <person name="Broberg M."/>
        </authorList>
    </citation>
    <scope>NUCLEOTIDE SEQUENCE [LARGE SCALE GENOMIC DNA]</scope>
</reference>
<gene>
    <name evidence="5" type="ORF">CLO192961_LOCUS466284</name>
</gene>
<dbReference type="Gene3D" id="3.40.50.720">
    <property type="entry name" value="NAD(P)-binding Rossmann-like Domain"/>
    <property type="match status" value="1"/>
</dbReference>
<accession>A0ABY6V4H4</accession>
<evidence type="ECO:0000256" key="3">
    <source>
        <dbReference type="SAM" id="MobiDB-lite"/>
    </source>
</evidence>
<feature type="region of interest" description="Disordered" evidence="3">
    <location>
        <begin position="389"/>
        <end position="408"/>
    </location>
</feature>
<dbReference type="PROSITE" id="PS50075">
    <property type="entry name" value="CARRIER"/>
    <property type="match status" value="1"/>
</dbReference>
<dbReference type="PANTHER" id="PTHR43439">
    <property type="entry name" value="PHENYLACETATE-COENZYME A LIGASE"/>
    <property type="match status" value="1"/>
</dbReference>
<dbReference type="InterPro" id="IPR009081">
    <property type="entry name" value="PP-bd_ACP"/>
</dbReference>
<dbReference type="SUPFAM" id="SSF47336">
    <property type="entry name" value="ACP-like"/>
    <property type="match status" value="1"/>
</dbReference>
<name>A0ABY6V4H4_BIOOC</name>
<dbReference type="InterPro" id="IPR051414">
    <property type="entry name" value="Adenylate-forming_Reductase"/>
</dbReference>
<feature type="domain" description="Carrier" evidence="4">
    <location>
        <begin position="318"/>
        <end position="393"/>
    </location>
</feature>
<feature type="compositionally biased region" description="Basic and acidic residues" evidence="3">
    <location>
        <begin position="397"/>
        <end position="408"/>
    </location>
</feature>
<proteinExistence type="predicted"/>
<protein>
    <recommendedName>
        <fullName evidence="4">Carrier domain-containing protein</fullName>
    </recommendedName>
</protein>
<comment type="caution">
    <text evidence="5">The sequence shown here is derived from an EMBL/GenBank/DDBJ whole genome shotgun (WGS) entry which is preliminary data.</text>
</comment>
<dbReference type="Pfam" id="PF23562">
    <property type="entry name" value="AMP-binding_C_3"/>
    <property type="match status" value="1"/>
</dbReference>
<dbReference type="Gene3D" id="1.10.1200.10">
    <property type="entry name" value="ACP-like"/>
    <property type="match status" value="1"/>
</dbReference>
<dbReference type="EMBL" id="CABFNS010000937">
    <property type="protein sequence ID" value="VUC37214.1"/>
    <property type="molecule type" value="Genomic_DNA"/>
</dbReference>
<feature type="region of interest" description="Disordered" evidence="3">
    <location>
        <begin position="460"/>
        <end position="484"/>
    </location>
</feature>
<evidence type="ECO:0000259" key="4">
    <source>
        <dbReference type="PROSITE" id="PS50075"/>
    </source>
</evidence>
<dbReference type="Proteomes" id="UP000766486">
    <property type="component" value="Unassembled WGS sequence"/>
</dbReference>
<evidence type="ECO:0000313" key="6">
    <source>
        <dbReference type="Proteomes" id="UP000766486"/>
    </source>
</evidence>
<dbReference type="InterPro" id="IPR013120">
    <property type="entry name" value="FAR_NAD-bd"/>
</dbReference>
<dbReference type="SUPFAM" id="SSF56801">
    <property type="entry name" value="Acetyl-CoA synthetase-like"/>
    <property type="match status" value="1"/>
</dbReference>
<dbReference type="Pfam" id="PF00550">
    <property type="entry name" value="PP-binding"/>
    <property type="match status" value="1"/>
</dbReference>
<keyword evidence="1" id="KW-0596">Phosphopantetheine</keyword>
<sequence>MSIFYRSTVIIPAVGAPPSDETICDILRFTKADWAAMAPATVQSIGETPSSLREISEQLRDLVVMGGTPSAEMGNLVSKHINIHNLLGSSECGGLPQFLSRNKSTAHLGWEYMKFHPCAKPDLRSHDSGSYELFITRDAACTPHQPVFIQFPDLEEHSTQDLFEPHPSLPDYWRHVGRVDDVIVFSSGEKTNPISFESHVLDHEDVDGAIVFGSGRMEAGLLLELKKEVLDADQFSPQGTIDKIWPKVEEANSSAPEHARVGKHLVHVASSGKRFPRTAKGTVKRQEALDMFHEEIQSVYDSLDPAYDSGHTERQGNMDLEEVRHQLKQAYEESMDGELSDESGNFFDMGMDSLRAIRFVREANRRGLGTINTKAVYAHPSIHELAQAFHQPQSSQKARDVSDGSDHKAKPMEEIIDDYKERIEKLRSSNTKIGDHKRVEEDMDVGQGCKDPTVLVTGTTGFIGSTEDGESSQSRGNARRDENLATSFPQGRVTFLSADLTASEYFGLEPEKWTHLVENVSLVIHLAWPVDFNLPLSTFLPSLDGLVNLIHFCHIGRRSPALLFVSSISAALQFHEPTVPEEVVHDASAPVYGYGESKYVGEHLVQYASENLQVKSGIIRLGQVAGATNSGNGWNTRDWIPRLVKSSHFLNAVPEDLGANDTVNWLPIDIVAKCIYDIGVSISTCLGCRVFNLINPHTLSWGELVPVVVDALEDNSSAPGTKGVRRVSGTDWVKLLSSSVQEISAESNDDENPAASLLEFFQETFGQASHKGRDWATQNAAETSCALRELGIIRQEWLRRWVDNWLVEKKY</sequence>
<keyword evidence="2" id="KW-0597">Phosphoprotein</keyword>
<organism evidence="5 6">
    <name type="scientific">Bionectria ochroleuca</name>
    <name type="common">Gliocladium roseum</name>
    <dbReference type="NCBI Taxonomy" id="29856"/>
    <lineage>
        <taxon>Eukaryota</taxon>
        <taxon>Fungi</taxon>
        <taxon>Dikarya</taxon>
        <taxon>Ascomycota</taxon>
        <taxon>Pezizomycotina</taxon>
        <taxon>Sordariomycetes</taxon>
        <taxon>Hypocreomycetidae</taxon>
        <taxon>Hypocreales</taxon>
        <taxon>Bionectriaceae</taxon>
        <taxon>Clonostachys</taxon>
    </lineage>
</organism>
<evidence type="ECO:0000256" key="1">
    <source>
        <dbReference type="ARBA" id="ARBA00022450"/>
    </source>
</evidence>
<dbReference type="Pfam" id="PF07993">
    <property type="entry name" value="NAD_binding_4"/>
    <property type="match status" value="1"/>
</dbReference>
<evidence type="ECO:0000256" key="2">
    <source>
        <dbReference type="ARBA" id="ARBA00022553"/>
    </source>
</evidence>
<dbReference type="InterPro" id="IPR036736">
    <property type="entry name" value="ACP-like_sf"/>
</dbReference>
<evidence type="ECO:0000313" key="5">
    <source>
        <dbReference type="EMBL" id="VUC37214.1"/>
    </source>
</evidence>
<dbReference type="PANTHER" id="PTHR43439:SF2">
    <property type="entry name" value="ENZYME, PUTATIVE (JCVI)-RELATED"/>
    <property type="match status" value="1"/>
</dbReference>
<dbReference type="InterPro" id="IPR036291">
    <property type="entry name" value="NAD(P)-bd_dom_sf"/>
</dbReference>
<keyword evidence="6" id="KW-1185">Reference proteome</keyword>